<proteinExistence type="predicted"/>
<comment type="caution">
    <text evidence="1">The sequence shown here is derived from an EMBL/GenBank/DDBJ whole genome shotgun (WGS) entry which is preliminary data.</text>
</comment>
<dbReference type="Proteomes" id="UP000192611">
    <property type="component" value="Unassembled WGS sequence"/>
</dbReference>
<dbReference type="EMBL" id="NATQ01000058">
    <property type="protein sequence ID" value="OQX90400.1"/>
    <property type="molecule type" value="Genomic_DNA"/>
</dbReference>
<evidence type="ECO:0000313" key="2">
    <source>
        <dbReference type="Proteomes" id="UP000192611"/>
    </source>
</evidence>
<accession>A0A1W9S279</accession>
<dbReference type="AlphaFoldDB" id="A0A1W9S279"/>
<name>A0A1W9S279_9BACT</name>
<organism evidence="1 2">
    <name type="scientific">Candidatus Coatesbacteria bacterium 4484_99</name>
    <dbReference type="NCBI Taxonomy" id="1970774"/>
    <lineage>
        <taxon>Bacteria</taxon>
        <taxon>Candidatus Coatesiibacteriota</taxon>
    </lineage>
</organism>
<evidence type="ECO:0000313" key="1">
    <source>
        <dbReference type="EMBL" id="OQX90400.1"/>
    </source>
</evidence>
<sequence length="226" mass="26592">MQFIQDGNIGYFTLESLLAREKIEELEIEPDDIEYIIKLLRLPFINGVKEISENRYILTIKIKDIANIFQQISNILVGLEEKEDMPPTRTIEIEDNKASEKKLGSKYFKWDIKEHTVVAIARKDNPYRHYCPIIHFRTILKTIIEVFKSQNIINTDLIFSVLEGQNLSPDRPFKGKSEEYKIRMTLGILEIEGLIKWTGSKRPIEYKLNISIDEIEKWVEENLQNY</sequence>
<reference evidence="2" key="1">
    <citation type="submission" date="2017-03" db="EMBL/GenBank/DDBJ databases">
        <title>Novel pathways for hydrocarbon cycling and metabolic interdependencies in hydrothermal sediment communities.</title>
        <authorList>
            <person name="Dombrowski N."/>
            <person name="Seitz K."/>
            <person name="Teske A."/>
            <person name="Baker B."/>
        </authorList>
    </citation>
    <scope>NUCLEOTIDE SEQUENCE [LARGE SCALE GENOMIC DNA]</scope>
</reference>
<protein>
    <submittedName>
        <fullName evidence="1">Uncharacterized protein</fullName>
    </submittedName>
</protein>
<gene>
    <name evidence="1" type="ORF">B6D57_03355</name>
</gene>